<accession>A0A0G9MX17</accession>
<dbReference type="PATRIC" id="fig|1581420.6.peg.414"/>
<dbReference type="EMBL" id="LBHB01000001">
    <property type="protein sequence ID" value="KLE35276.1"/>
    <property type="molecule type" value="Genomic_DNA"/>
</dbReference>
<dbReference type="Proteomes" id="UP000053464">
    <property type="component" value="Unassembled WGS sequence"/>
</dbReference>
<evidence type="ECO:0008006" key="3">
    <source>
        <dbReference type="Google" id="ProtNLM"/>
    </source>
</evidence>
<gene>
    <name evidence="1" type="ORF">AAW00_02070</name>
</gene>
<organism evidence="1 2">
    <name type="scientific">Aurantiacibacter luteus</name>
    <dbReference type="NCBI Taxonomy" id="1581420"/>
    <lineage>
        <taxon>Bacteria</taxon>
        <taxon>Pseudomonadati</taxon>
        <taxon>Pseudomonadota</taxon>
        <taxon>Alphaproteobacteria</taxon>
        <taxon>Sphingomonadales</taxon>
        <taxon>Erythrobacteraceae</taxon>
        <taxon>Aurantiacibacter</taxon>
    </lineage>
</organism>
<comment type="caution">
    <text evidence="1">The sequence shown here is derived from an EMBL/GenBank/DDBJ whole genome shotgun (WGS) entry which is preliminary data.</text>
</comment>
<protein>
    <recommendedName>
        <fullName evidence="3">YbjN domain-containing protein</fullName>
    </recommendedName>
</protein>
<name>A0A0G9MX17_9SPHN</name>
<proteinExistence type="predicted"/>
<sequence length="200" mass="21042">MADFNANYRIAEGRMMKHRLITGVCALAFTLIGSGASAQTRPVDSIDQTETLASLGPSAVLPALSVATANQVVEVQADGTPFVSATASNGLLMQMYFTACDDGGQTGCKGMSIVSVWPRVAEETVPAVAAATRSFLLDHPLANAGQFDDNRPYFSRYVIADYGIAQGNLLSEFSNFIRGATEFHNMLAGIEGGLGAPDAQ</sequence>
<reference evidence="1 2" key="1">
    <citation type="submission" date="2015-04" db="EMBL/GenBank/DDBJ databases">
        <title>The draft genome sequence of Erythrobacter luteus KA37.</title>
        <authorList>
            <person name="Zhuang L."/>
            <person name="Liu Y."/>
            <person name="Shao Z."/>
        </authorList>
    </citation>
    <scope>NUCLEOTIDE SEQUENCE [LARGE SCALE GENOMIC DNA]</scope>
    <source>
        <strain evidence="1 2">KA37</strain>
    </source>
</reference>
<dbReference type="AlphaFoldDB" id="A0A0G9MX17"/>
<evidence type="ECO:0000313" key="1">
    <source>
        <dbReference type="EMBL" id="KLE35276.1"/>
    </source>
</evidence>
<keyword evidence="2" id="KW-1185">Reference proteome</keyword>
<evidence type="ECO:0000313" key="2">
    <source>
        <dbReference type="Proteomes" id="UP000053464"/>
    </source>
</evidence>